<proteinExistence type="predicted"/>
<dbReference type="NCBIfam" id="TIGR01665">
    <property type="entry name" value="put_anti_recept"/>
    <property type="match status" value="1"/>
</dbReference>
<feature type="domain" description="Peptidase S74" evidence="1">
    <location>
        <begin position="786"/>
        <end position="874"/>
    </location>
</feature>
<dbReference type="Pfam" id="PF18994">
    <property type="entry name" value="Prophage_tailD1"/>
    <property type="match status" value="1"/>
</dbReference>
<protein>
    <submittedName>
        <fullName evidence="2">Phage tail spike protein</fullName>
    </submittedName>
</protein>
<evidence type="ECO:0000313" key="2">
    <source>
        <dbReference type="EMBL" id="WWA30314.1"/>
    </source>
</evidence>
<sequence length="876" mass="96839">MLLITNIYGESEPLTQFRGLSRTRSVNGEKSLTFFALPNDVAYPLIETESTVLFDGVEYVIRQANETNSGNRTIKKVEAVERFFVDMLDAPQPRLHTGSMTFNAALNFVFEYTDYTFNIVDPFSAERFENFGRTNALALFRTVLERYGAEFTVNSKTVTLYKERGAKTDFQLRYGMNVKAIDKQVETHDLATAIEGYGGEPDDDGNYPVHETYISPNADLYPTLRWAEPVVDERFTTVSGMRAHLKSVLIDEPQMSMTVDFADLRAAGYTPLVPNEGDWGYIVYEPMNFTAEARIVKITEQFDALLRPQATTVEVSNIRQRLSDTLTRFSQTTKAVNQLLSGQKKLPFNVLDDAVKIATRALQSAQTELKFENGIIAIDKTNANNLVLFNSAGIGISDDGGATFKTAMTGHGIVADVITAGQLNANNVTVYGGATDNYTNISGNTIESFGIHDRTWFGETVRERVRLRLQWGYFIAESMDEDQRLYYSNKGISTYLYGSDADEEGGGESQYAGSGVIEFFSHRYDPDVRGVTMSSNRGIVALKTYTRDVILDGDRSVKLWSNRGDITFRPNSTNRPGNNEFQMYVKNNDSGSETDGVLAYGSWSTSDPYASGLRFQKTQAGEATVWVTNGSGDKGTGTLSAKRLHTYDWYEGHIRAKTSNVYALVDNELRVTNFNGLTDSDIFYRDLACRDIRANTVRVNGGTHFYIAPASGGEARITSAAFNSGSSITWRALAASDLRANSLVSNTIDDLYLGVANGAEVKVTTRALGGGAVYRPIRAAELIEASSLEHKQNIEPLNYNVLPLVRGLDVVKYNLNSDVDVGIYHNKQVGLIAELSPEVASRDGKGVSLYKLASYNTKAIQELADKIDELEAIVHG</sequence>
<evidence type="ECO:0000313" key="3">
    <source>
        <dbReference type="Proteomes" id="UP001341136"/>
    </source>
</evidence>
<dbReference type="PROSITE" id="PS51688">
    <property type="entry name" value="ICA"/>
    <property type="match status" value="1"/>
</dbReference>
<name>A0ABZ2CT28_9BACI</name>
<dbReference type="EMBL" id="CP144921">
    <property type="protein sequence ID" value="WWA30314.1"/>
    <property type="molecule type" value="Genomic_DNA"/>
</dbReference>
<dbReference type="InterPro" id="IPR010572">
    <property type="entry name" value="Tail_dom"/>
</dbReference>
<dbReference type="InterPro" id="IPR007119">
    <property type="entry name" value="Phage_tail_spike_N"/>
</dbReference>
<dbReference type="InterPro" id="IPR030392">
    <property type="entry name" value="S74_ICA"/>
</dbReference>
<accession>A0ABZ2CT28</accession>
<dbReference type="Gene3D" id="3.55.50.40">
    <property type="match status" value="1"/>
</dbReference>
<dbReference type="RefSeq" id="WP_338465075.1">
    <property type="nucleotide sequence ID" value="NZ_CP144921.1"/>
</dbReference>
<dbReference type="Gene3D" id="6.20.110.10">
    <property type="match status" value="1"/>
</dbReference>
<gene>
    <name evidence="2" type="ORF">V5G21_00530</name>
</gene>
<organism evidence="2 3">
    <name type="scientific">Shouchella rhizosphaerae</name>
    <dbReference type="NCBI Taxonomy" id="866786"/>
    <lineage>
        <taxon>Bacteria</taxon>
        <taxon>Bacillati</taxon>
        <taxon>Bacillota</taxon>
        <taxon>Bacilli</taxon>
        <taxon>Bacillales</taxon>
        <taxon>Bacillaceae</taxon>
        <taxon>Shouchella</taxon>
    </lineage>
</organism>
<dbReference type="Proteomes" id="UP001341136">
    <property type="component" value="Chromosome"/>
</dbReference>
<dbReference type="Pfam" id="PF13884">
    <property type="entry name" value="Peptidase_S74"/>
    <property type="match status" value="1"/>
</dbReference>
<dbReference type="Pfam" id="PF06605">
    <property type="entry name" value="Prophage_tail"/>
    <property type="match status" value="1"/>
</dbReference>
<evidence type="ECO:0000259" key="1">
    <source>
        <dbReference type="PROSITE" id="PS51688"/>
    </source>
</evidence>
<dbReference type="InterPro" id="IPR044051">
    <property type="entry name" value="Prophage_tail_N"/>
</dbReference>
<reference evidence="2 3" key="1">
    <citation type="submission" date="2024-01" db="EMBL/GenBank/DDBJ databases">
        <title>Culturomics analysis of mouse respiratory tract.</title>
        <authorList>
            <person name="Phillips A.M."/>
            <person name="Collette N.M."/>
            <person name="Mageeney C.M."/>
            <person name="Sinha A."/>
            <person name="Hern K.E."/>
            <person name="Arkin A.P."/>
            <person name="Williams K.P."/>
            <person name="Branda S."/>
        </authorList>
    </citation>
    <scope>NUCLEOTIDE SEQUENCE [LARGE SCALE GENOMIC DNA]</scope>
    <source>
        <strain evidence="2 3">CP20</strain>
    </source>
</reference>
<keyword evidence="3" id="KW-1185">Reference proteome</keyword>